<dbReference type="InterPro" id="IPR051588">
    <property type="entry name" value="Cobalamin_Transport"/>
</dbReference>
<evidence type="ECO:0000256" key="1">
    <source>
        <dbReference type="ARBA" id="ARBA00004613"/>
    </source>
</evidence>
<keyword evidence="3" id="KW-0813">Transport</keyword>
<evidence type="ECO:0000256" key="2">
    <source>
        <dbReference type="ARBA" id="ARBA00006449"/>
    </source>
</evidence>
<feature type="binding site" evidence="7">
    <location>
        <begin position="400"/>
        <end position="402"/>
    </location>
    <ligand>
        <name>cyanocob(III)alamin</name>
        <dbReference type="ChEBI" id="CHEBI:17439"/>
    </ligand>
</feature>
<organism evidence="11 12">
    <name type="scientific">Pleurodeles waltl</name>
    <name type="common">Iberian ribbed newt</name>
    <dbReference type="NCBI Taxonomy" id="8319"/>
    <lineage>
        <taxon>Eukaryota</taxon>
        <taxon>Metazoa</taxon>
        <taxon>Chordata</taxon>
        <taxon>Craniata</taxon>
        <taxon>Vertebrata</taxon>
        <taxon>Euteleostomi</taxon>
        <taxon>Amphibia</taxon>
        <taxon>Batrachia</taxon>
        <taxon>Caudata</taxon>
        <taxon>Salamandroidea</taxon>
        <taxon>Salamandridae</taxon>
        <taxon>Pleurodelinae</taxon>
        <taxon>Pleurodeles</taxon>
    </lineage>
</organism>
<keyword evidence="4" id="KW-0964">Secreted</keyword>
<evidence type="ECO:0000256" key="6">
    <source>
        <dbReference type="ARBA" id="ARBA00023285"/>
    </source>
</evidence>
<name>A0AAV7SXJ2_PLEWA</name>
<feature type="domain" description="Transcobalamin-like C-terminal" evidence="10">
    <location>
        <begin position="353"/>
        <end position="429"/>
    </location>
</feature>
<feature type="binding site" evidence="7">
    <location>
        <position position="431"/>
    </location>
    <ligand>
        <name>cyanocob(III)alamin</name>
        <dbReference type="ChEBI" id="CHEBI:17439"/>
    </ligand>
</feature>
<reference evidence="11" key="1">
    <citation type="journal article" date="2022" name="bioRxiv">
        <title>Sequencing and chromosome-scale assembly of the giantPleurodeles waltlgenome.</title>
        <authorList>
            <person name="Brown T."/>
            <person name="Elewa A."/>
            <person name="Iarovenko S."/>
            <person name="Subramanian E."/>
            <person name="Araus A.J."/>
            <person name="Petzold A."/>
            <person name="Susuki M."/>
            <person name="Suzuki K.-i.T."/>
            <person name="Hayashi T."/>
            <person name="Toyoda A."/>
            <person name="Oliveira C."/>
            <person name="Osipova E."/>
            <person name="Leigh N.D."/>
            <person name="Simon A."/>
            <person name="Yun M.H."/>
        </authorList>
    </citation>
    <scope>NUCLEOTIDE SEQUENCE</scope>
    <source>
        <strain evidence="11">20211129_DDA</strain>
        <tissue evidence="11">Liver</tissue>
    </source>
</reference>
<evidence type="ECO:0000313" key="11">
    <source>
        <dbReference type="EMBL" id="KAJ1168624.1"/>
    </source>
</evidence>
<dbReference type="Pfam" id="PF01122">
    <property type="entry name" value="Cobalamin_bind"/>
    <property type="match status" value="1"/>
</dbReference>
<comment type="caution">
    <text evidence="11">The sequence shown here is derived from an EMBL/GenBank/DDBJ whole genome shotgun (WGS) entry which is preliminary data.</text>
</comment>
<comment type="similarity">
    <text evidence="2">Belongs to the eukaryotic cobalamin transport proteins family.</text>
</comment>
<evidence type="ECO:0000256" key="4">
    <source>
        <dbReference type="ARBA" id="ARBA00022525"/>
    </source>
</evidence>
<protein>
    <recommendedName>
        <fullName evidence="10">Transcobalamin-like C-terminal domain-containing protein</fullName>
    </recommendedName>
</protein>
<comment type="subcellular location">
    <subcellularLocation>
        <location evidence="1">Secreted</location>
    </subcellularLocation>
</comment>
<evidence type="ECO:0000256" key="8">
    <source>
        <dbReference type="PIRSR" id="PIRSR602157-2"/>
    </source>
</evidence>
<evidence type="ECO:0000256" key="7">
    <source>
        <dbReference type="PIRSR" id="PIRSR602157-1"/>
    </source>
</evidence>
<keyword evidence="8" id="KW-1015">Disulfide bond</keyword>
<keyword evidence="5 9" id="KW-0732">Signal</keyword>
<accession>A0AAV7SXJ2</accession>
<gene>
    <name evidence="11" type="ORF">NDU88_000543</name>
</gene>
<dbReference type="GO" id="GO:0005615">
    <property type="term" value="C:extracellular space"/>
    <property type="evidence" value="ECO:0007669"/>
    <property type="project" value="TreeGrafter"/>
</dbReference>
<dbReference type="PANTHER" id="PTHR10559:SF15">
    <property type="entry name" value="COBALAMIN BINDING INTRINSIC FACTOR"/>
    <property type="match status" value="1"/>
</dbReference>
<dbReference type="PANTHER" id="PTHR10559">
    <property type="entry name" value="TRANSCOBALAMIN-1/GASTRIC INTRINSIC FACTOR"/>
    <property type="match status" value="1"/>
</dbReference>
<dbReference type="Pfam" id="PF14478">
    <property type="entry name" value="DUF4430"/>
    <property type="match status" value="1"/>
</dbReference>
<proteinExistence type="inferred from homology"/>
<feature type="binding site" evidence="7">
    <location>
        <begin position="146"/>
        <end position="150"/>
    </location>
    <ligand>
        <name>cyanocob(III)alamin</name>
        <dbReference type="ChEBI" id="CHEBI:17439"/>
    </ligand>
</feature>
<dbReference type="InterPro" id="IPR027954">
    <property type="entry name" value="Transcobalamin-like_C"/>
</dbReference>
<dbReference type="EMBL" id="JANPWB010000007">
    <property type="protein sequence ID" value="KAJ1168624.1"/>
    <property type="molecule type" value="Genomic_DNA"/>
</dbReference>
<evidence type="ECO:0000313" key="12">
    <source>
        <dbReference type="Proteomes" id="UP001066276"/>
    </source>
</evidence>
<feature type="disulfide bond" evidence="8">
    <location>
        <begin position="25"/>
        <end position="262"/>
    </location>
</feature>
<feature type="disulfide bond" evidence="8">
    <location>
        <begin position="159"/>
        <end position="199"/>
    </location>
</feature>
<dbReference type="Gene3D" id="2.170.130.30">
    <property type="match status" value="1"/>
</dbReference>
<keyword evidence="3" id="KW-0406">Ion transport</keyword>
<evidence type="ECO:0000256" key="5">
    <source>
        <dbReference type="ARBA" id="ARBA00022729"/>
    </source>
</evidence>
<feature type="binding site" evidence="7">
    <location>
        <position position="237"/>
    </location>
    <ligand>
        <name>cyanocob(III)alamin</name>
        <dbReference type="ChEBI" id="CHEBI:17439"/>
    </ligand>
</feature>
<feature type="binding site" evidence="7">
    <location>
        <position position="409"/>
    </location>
    <ligand>
        <name>cyanocob(III)alamin</name>
        <dbReference type="ChEBI" id="CHEBI:17439"/>
    </ligand>
</feature>
<sequence>MALGGTLLAAVLLALGLPGLRSETCSVDQAEKPQLTSLLEVMLRSWNASATPNPSILLALRLATDHNLAVEKTMVLRLKEYAVQQVVNNQTFSSGLVALYVLALQASCENPRNVTALNSNIDLVKILKEKYQEELRNIEEHGRPLSNYFQIGLDIIALCLQDAPVNVSSVLGTGGVNMGHGHQEFSVDTAAVVVLGLTCVVRRGNLTPEEVETITLTLRFLVQKILDQSQSNGEIGNIYSTGLAMQALFVSEQHCNSSQWDCNKTLAAALRAIPEGKFNNPMAASQITPSLEGRTYLNAKGLNCSADQDNLPIISTPAPPPISNLSEITVGYRIIDGLNNTFDISISVTVTNGSTFLDVMKKAQGVDPQNFRFEVQQSSWGPYVVAINGLIARNSERTYWQLLSGTTPLDQGVGDYKPSDGEHLVARFTTW</sequence>
<dbReference type="Gene3D" id="1.50.10.20">
    <property type="match status" value="1"/>
</dbReference>
<dbReference type="InterPro" id="IPR002157">
    <property type="entry name" value="Cbl-bd_prot"/>
</dbReference>
<keyword evidence="3" id="KW-0171">Cobalt transport</keyword>
<keyword evidence="6 7" id="KW-0170">Cobalt</keyword>
<feature type="binding site" evidence="7">
    <location>
        <position position="286"/>
    </location>
    <ligand>
        <name>cyanocob(III)alamin</name>
        <dbReference type="ChEBI" id="CHEBI:17439"/>
    </ligand>
</feature>
<keyword evidence="12" id="KW-1185">Reference proteome</keyword>
<feature type="signal peptide" evidence="9">
    <location>
        <begin position="1"/>
        <end position="22"/>
    </location>
</feature>
<evidence type="ECO:0000256" key="3">
    <source>
        <dbReference type="ARBA" id="ARBA00022426"/>
    </source>
</evidence>
<dbReference type="GO" id="GO:0015889">
    <property type="term" value="P:cobalamin transport"/>
    <property type="evidence" value="ECO:0007669"/>
    <property type="project" value="InterPro"/>
</dbReference>
<feature type="binding site" evidence="7">
    <location>
        <begin position="383"/>
        <end position="384"/>
    </location>
    <ligand>
        <name>cyanocob(III)alamin</name>
        <dbReference type="ChEBI" id="CHEBI:17439"/>
    </ligand>
</feature>
<evidence type="ECO:0000256" key="9">
    <source>
        <dbReference type="SAM" id="SignalP"/>
    </source>
</evidence>
<dbReference type="GO" id="GO:0006824">
    <property type="term" value="P:cobalt ion transport"/>
    <property type="evidence" value="ECO:0007669"/>
    <property type="project" value="UniProtKB-KW"/>
</dbReference>
<dbReference type="Proteomes" id="UP001066276">
    <property type="component" value="Chromosome 4_1"/>
</dbReference>
<feature type="chain" id="PRO_5043742591" description="Transcobalamin-like C-terminal domain-containing protein" evidence="9">
    <location>
        <begin position="23"/>
        <end position="431"/>
    </location>
</feature>
<dbReference type="AlphaFoldDB" id="A0AAV7SXJ2"/>
<evidence type="ECO:0000259" key="10">
    <source>
        <dbReference type="Pfam" id="PF14478"/>
    </source>
</evidence>
<dbReference type="GO" id="GO:0031419">
    <property type="term" value="F:cobalamin binding"/>
    <property type="evidence" value="ECO:0007669"/>
    <property type="project" value="InterPro"/>
</dbReference>
<feature type="binding site" evidence="7">
    <location>
        <position position="188"/>
    </location>
    <ligand>
        <name>cyanocob(III)alamin</name>
        <dbReference type="ChEBI" id="CHEBI:17439"/>
    </ligand>
</feature>